<dbReference type="Proteomes" id="UP000034455">
    <property type="component" value="Unassembled WGS sequence"/>
</dbReference>
<dbReference type="PIRSF" id="PIRSF019307">
    <property type="entry name" value="UCP019307"/>
    <property type="match status" value="1"/>
</dbReference>
<dbReference type="SUPFAM" id="SSF51182">
    <property type="entry name" value="RmlC-like cupins"/>
    <property type="match status" value="1"/>
</dbReference>
<evidence type="ECO:0000313" key="3">
    <source>
        <dbReference type="Proteomes" id="UP000034455"/>
    </source>
</evidence>
<sequence length="168" mass="18775">MTPNHNIQIETISCDSDDSIPNNSRYALLLYKNVIKQKESPLDILSKNNWSNAWRGGIFPIHHYHSNTHEVLIVVSGKATVQLGGKLGPTVDIQQGDVIIIPAGFGHKLVHSHHAFAVIGAYPNGNDYDFCTGKPEEWPQNLENIKNTSLPDTDPIYGKDGPLYQYWQ</sequence>
<dbReference type="AlphaFoldDB" id="A0A0M2P0B9"/>
<dbReference type="InterPro" id="IPR013096">
    <property type="entry name" value="Cupin_2"/>
</dbReference>
<dbReference type="PANTHER" id="PTHR36448">
    <property type="entry name" value="BLR7373 PROTEIN"/>
    <property type="match status" value="1"/>
</dbReference>
<dbReference type="InterPro" id="IPR047121">
    <property type="entry name" value="YjiB-like"/>
</dbReference>
<dbReference type="InterPro" id="IPR014710">
    <property type="entry name" value="RmlC-like_jellyroll"/>
</dbReference>
<feature type="domain" description="Cupin type-1" evidence="1">
    <location>
        <begin position="32"/>
        <end position="139"/>
    </location>
</feature>
<organism evidence="2 3">
    <name type="scientific">Staphylococcus cohnii subsp. cohnii</name>
    <dbReference type="NCBI Taxonomy" id="74704"/>
    <lineage>
        <taxon>Bacteria</taxon>
        <taxon>Bacillati</taxon>
        <taxon>Bacillota</taxon>
        <taxon>Bacilli</taxon>
        <taxon>Bacillales</taxon>
        <taxon>Staphylococcaceae</taxon>
        <taxon>Staphylococcus</taxon>
        <taxon>Staphylococcus cohnii species complex</taxon>
    </lineage>
</organism>
<dbReference type="Gene3D" id="2.60.120.10">
    <property type="entry name" value="Jelly Rolls"/>
    <property type="match status" value="1"/>
</dbReference>
<dbReference type="InterPro" id="IPR011051">
    <property type="entry name" value="RmlC_Cupin_sf"/>
</dbReference>
<gene>
    <name evidence="2" type="ORF">UF66_2598</name>
</gene>
<dbReference type="SMART" id="SM00835">
    <property type="entry name" value="Cupin_1"/>
    <property type="match status" value="1"/>
</dbReference>
<dbReference type="PATRIC" id="fig|74704.6.peg.2710"/>
<proteinExistence type="predicted"/>
<evidence type="ECO:0000313" key="2">
    <source>
        <dbReference type="EMBL" id="KKI64259.1"/>
    </source>
</evidence>
<reference evidence="2 3" key="1">
    <citation type="submission" date="2015-03" db="EMBL/GenBank/DDBJ databases">
        <title>Genome Assembly of Staphylococcus cohnii subsp. cohnii strain G22B2.</title>
        <authorList>
            <person name="Nair G."/>
            <person name="Kaur G."/>
            <person name="Khatri I."/>
            <person name="Singh N.K."/>
            <person name="Sathyabama S."/>
            <person name="Maurya S.K."/>
            <person name="Subramanian S."/>
            <person name="Agrewala J.N."/>
            <person name="Mayilraj S."/>
        </authorList>
    </citation>
    <scope>NUCLEOTIDE SEQUENCE [LARGE SCALE GENOMIC DNA]</scope>
    <source>
        <strain evidence="2 3">G22B2</strain>
    </source>
</reference>
<accession>A0A0M2P0B9</accession>
<dbReference type="InterPro" id="IPR014500">
    <property type="entry name" value="UCP019307_cupin"/>
</dbReference>
<dbReference type="EMBL" id="LAKJ01000009">
    <property type="protein sequence ID" value="KKI64259.1"/>
    <property type="molecule type" value="Genomic_DNA"/>
</dbReference>
<dbReference type="Pfam" id="PF07883">
    <property type="entry name" value="Cupin_2"/>
    <property type="match status" value="1"/>
</dbReference>
<protein>
    <submittedName>
        <fullName evidence="2">Cupin domain-containing protein</fullName>
    </submittedName>
</protein>
<comment type="caution">
    <text evidence="2">The sequence shown here is derived from an EMBL/GenBank/DDBJ whole genome shotgun (WGS) entry which is preliminary data.</text>
</comment>
<dbReference type="InterPro" id="IPR006045">
    <property type="entry name" value="Cupin_1"/>
</dbReference>
<evidence type="ECO:0000259" key="1">
    <source>
        <dbReference type="SMART" id="SM00835"/>
    </source>
</evidence>
<dbReference type="CDD" id="cd02219">
    <property type="entry name" value="cupin_YjlB-like"/>
    <property type="match status" value="1"/>
</dbReference>
<name>A0A0M2P0B9_STACC</name>
<dbReference type="PANTHER" id="PTHR36448:SF2">
    <property type="entry name" value="CUPIN TYPE-1 DOMAIN-CONTAINING PROTEIN"/>
    <property type="match status" value="1"/>
</dbReference>